<reference evidence="2" key="1">
    <citation type="submission" date="2022-10" db="EMBL/GenBank/DDBJ databases">
        <authorList>
            <person name="Chen Y."/>
            <person name="Dougan E. K."/>
            <person name="Chan C."/>
            <person name="Rhodes N."/>
            <person name="Thang M."/>
        </authorList>
    </citation>
    <scope>NUCLEOTIDE SEQUENCE</scope>
</reference>
<feature type="coiled-coil region" evidence="1">
    <location>
        <begin position="228"/>
        <end position="255"/>
    </location>
</feature>
<evidence type="ECO:0000313" key="3">
    <source>
        <dbReference type="EMBL" id="CAL4763974.1"/>
    </source>
</evidence>
<organism evidence="2">
    <name type="scientific">Cladocopium goreaui</name>
    <dbReference type="NCBI Taxonomy" id="2562237"/>
    <lineage>
        <taxon>Eukaryota</taxon>
        <taxon>Sar</taxon>
        <taxon>Alveolata</taxon>
        <taxon>Dinophyceae</taxon>
        <taxon>Suessiales</taxon>
        <taxon>Symbiodiniaceae</taxon>
        <taxon>Cladocopium</taxon>
    </lineage>
</organism>
<gene>
    <name evidence="2" type="ORF">C1SCF055_LOCUS4865</name>
</gene>
<name>A0A9P1BNQ8_9DINO</name>
<feature type="non-terminal residue" evidence="2">
    <location>
        <position position="1"/>
    </location>
</feature>
<evidence type="ECO:0000313" key="2">
    <source>
        <dbReference type="EMBL" id="CAI3976662.1"/>
    </source>
</evidence>
<dbReference type="EMBL" id="CAMXCT020000287">
    <property type="protein sequence ID" value="CAL1130037.1"/>
    <property type="molecule type" value="Genomic_DNA"/>
</dbReference>
<comment type="caution">
    <text evidence="2">The sequence shown here is derived from an EMBL/GenBank/DDBJ whole genome shotgun (WGS) entry which is preliminary data.</text>
</comment>
<dbReference type="EMBL" id="CAMXCT010000287">
    <property type="protein sequence ID" value="CAI3976662.1"/>
    <property type="molecule type" value="Genomic_DNA"/>
</dbReference>
<dbReference type="Proteomes" id="UP001152797">
    <property type="component" value="Unassembled WGS sequence"/>
</dbReference>
<dbReference type="OrthoDB" id="68611at2759"/>
<protein>
    <submittedName>
        <fullName evidence="3">EF-hand domain-containing protein</fullName>
    </submittedName>
</protein>
<reference evidence="3 4" key="2">
    <citation type="submission" date="2024-05" db="EMBL/GenBank/DDBJ databases">
        <authorList>
            <person name="Chen Y."/>
            <person name="Shah S."/>
            <person name="Dougan E. K."/>
            <person name="Thang M."/>
            <person name="Chan C."/>
        </authorList>
    </citation>
    <scope>NUCLEOTIDE SEQUENCE [LARGE SCALE GENOMIC DNA]</scope>
</reference>
<evidence type="ECO:0000313" key="4">
    <source>
        <dbReference type="Proteomes" id="UP001152797"/>
    </source>
</evidence>
<dbReference type="AlphaFoldDB" id="A0A9P1BNQ8"/>
<keyword evidence="4" id="KW-1185">Reference proteome</keyword>
<dbReference type="EMBL" id="CAMXCT030000287">
    <property type="protein sequence ID" value="CAL4763974.1"/>
    <property type="molecule type" value="Genomic_DNA"/>
</dbReference>
<accession>A0A9P1BNQ8</accession>
<evidence type="ECO:0000256" key="1">
    <source>
        <dbReference type="SAM" id="Coils"/>
    </source>
</evidence>
<sequence length="302" mass="33071">MMVLTTLADTNNPEVEDLEEVARLAQRRMLDVMLGVVLSMFANITFFPERGVDELRNRELLSIERTSAALRQSCVAFARLAEGHVDDVADEAWADLRSDVMASVEAMNFAGDGKAGVADLLSDAYLESSWRVDNGTVLGGVLWVPCGGNSFPGQRCLQAVLSISRMLRITYMLTCLCESGFEEGADRPLAHDPMVLQALGSNGEAIGDDLDRAIAVLKPHLEPQRCFQRGSQRDKQKLLEALERLEERLEQLFRGCALSRVKVGGLVMTQHPQQSEGAARSAAAIKLLHGAVQSFIVVCKQL</sequence>
<keyword evidence="1" id="KW-0175">Coiled coil</keyword>
<proteinExistence type="predicted"/>